<keyword evidence="8" id="KW-0862">Zinc</keyword>
<evidence type="ECO:0000313" key="12">
    <source>
        <dbReference type="Proteomes" id="UP000701801"/>
    </source>
</evidence>
<dbReference type="InterPro" id="IPR002867">
    <property type="entry name" value="IBR_dom"/>
</dbReference>
<dbReference type="PANTHER" id="PTHR11685">
    <property type="entry name" value="RBR FAMILY RING FINGER AND IBR DOMAIN-CONTAINING"/>
    <property type="match status" value="1"/>
</dbReference>
<feature type="region of interest" description="Disordered" evidence="9">
    <location>
        <begin position="79"/>
        <end position="124"/>
    </location>
</feature>
<gene>
    <name evidence="11" type="ORF">HYALB_00000630</name>
</gene>
<dbReference type="InterPro" id="IPR031127">
    <property type="entry name" value="E3_UB_ligase_RBR"/>
</dbReference>
<dbReference type="CDD" id="cd20336">
    <property type="entry name" value="Rcat_RBR"/>
    <property type="match status" value="1"/>
</dbReference>
<dbReference type="GO" id="GO:0008270">
    <property type="term" value="F:zinc ion binding"/>
    <property type="evidence" value="ECO:0007669"/>
    <property type="project" value="UniProtKB-KW"/>
</dbReference>
<feature type="compositionally biased region" description="Acidic residues" evidence="9">
    <location>
        <begin position="91"/>
        <end position="122"/>
    </location>
</feature>
<keyword evidence="12" id="KW-1185">Reference proteome</keyword>
<dbReference type="Pfam" id="PF01485">
    <property type="entry name" value="IBR"/>
    <property type="match status" value="2"/>
</dbReference>
<evidence type="ECO:0000256" key="4">
    <source>
        <dbReference type="ARBA" id="ARBA00022723"/>
    </source>
</evidence>
<dbReference type="AlphaFoldDB" id="A0A9N9QDF0"/>
<dbReference type="OrthoDB" id="1431934at2759"/>
<dbReference type="CDD" id="cd20335">
    <property type="entry name" value="BRcat_RBR"/>
    <property type="match status" value="1"/>
</dbReference>
<dbReference type="InterPro" id="IPR044066">
    <property type="entry name" value="TRIAD_supradom"/>
</dbReference>
<organism evidence="11 12">
    <name type="scientific">Hymenoscyphus albidus</name>
    <dbReference type="NCBI Taxonomy" id="595503"/>
    <lineage>
        <taxon>Eukaryota</taxon>
        <taxon>Fungi</taxon>
        <taxon>Dikarya</taxon>
        <taxon>Ascomycota</taxon>
        <taxon>Pezizomycotina</taxon>
        <taxon>Leotiomycetes</taxon>
        <taxon>Helotiales</taxon>
        <taxon>Helotiaceae</taxon>
        <taxon>Hymenoscyphus</taxon>
    </lineage>
</organism>
<keyword evidence="3" id="KW-0808">Transferase</keyword>
<comment type="catalytic activity">
    <reaction evidence="1">
        <text>[E2 ubiquitin-conjugating enzyme]-S-ubiquitinyl-L-cysteine + [acceptor protein]-L-lysine = [E2 ubiquitin-conjugating enzyme]-L-cysteine + [acceptor protein]-N(6)-ubiquitinyl-L-lysine.</text>
        <dbReference type="EC" id="2.3.2.31"/>
    </reaction>
</comment>
<evidence type="ECO:0000256" key="5">
    <source>
        <dbReference type="ARBA" id="ARBA00022737"/>
    </source>
</evidence>
<dbReference type="SUPFAM" id="SSF57850">
    <property type="entry name" value="RING/U-box"/>
    <property type="match status" value="3"/>
</dbReference>
<feature type="region of interest" description="Disordered" evidence="9">
    <location>
        <begin position="140"/>
        <end position="243"/>
    </location>
</feature>
<comment type="caution">
    <text evidence="11">The sequence shown here is derived from an EMBL/GenBank/DDBJ whole genome shotgun (WGS) entry which is preliminary data.</text>
</comment>
<evidence type="ECO:0000259" key="10">
    <source>
        <dbReference type="PROSITE" id="PS51873"/>
    </source>
</evidence>
<dbReference type="PROSITE" id="PS51873">
    <property type="entry name" value="TRIAD"/>
    <property type="match status" value="1"/>
</dbReference>
<feature type="compositionally biased region" description="Basic and acidic residues" evidence="9">
    <location>
        <begin position="188"/>
        <end position="203"/>
    </location>
</feature>
<dbReference type="Proteomes" id="UP000701801">
    <property type="component" value="Unassembled WGS sequence"/>
</dbReference>
<dbReference type="InterPro" id="IPR013083">
    <property type="entry name" value="Znf_RING/FYVE/PHD"/>
</dbReference>
<evidence type="ECO:0000256" key="8">
    <source>
        <dbReference type="ARBA" id="ARBA00022833"/>
    </source>
</evidence>
<keyword evidence="6" id="KW-0863">Zinc-finger</keyword>
<accession>A0A9N9QDF0</accession>
<evidence type="ECO:0000313" key="11">
    <source>
        <dbReference type="EMBL" id="CAG8983461.1"/>
    </source>
</evidence>
<evidence type="ECO:0000256" key="3">
    <source>
        <dbReference type="ARBA" id="ARBA00022679"/>
    </source>
</evidence>
<evidence type="ECO:0000256" key="9">
    <source>
        <dbReference type="SAM" id="MobiDB-lite"/>
    </source>
</evidence>
<evidence type="ECO:0000256" key="6">
    <source>
        <dbReference type="ARBA" id="ARBA00022771"/>
    </source>
</evidence>
<dbReference type="Gene3D" id="1.20.120.1750">
    <property type="match status" value="1"/>
</dbReference>
<dbReference type="SMART" id="SM00647">
    <property type="entry name" value="IBR"/>
    <property type="match status" value="2"/>
</dbReference>
<dbReference type="GO" id="GO:0016567">
    <property type="term" value="P:protein ubiquitination"/>
    <property type="evidence" value="ECO:0007669"/>
    <property type="project" value="InterPro"/>
</dbReference>
<evidence type="ECO:0000256" key="1">
    <source>
        <dbReference type="ARBA" id="ARBA00001798"/>
    </source>
</evidence>
<evidence type="ECO:0000256" key="7">
    <source>
        <dbReference type="ARBA" id="ARBA00022786"/>
    </source>
</evidence>
<keyword evidence="7" id="KW-0833">Ubl conjugation pathway</keyword>
<dbReference type="Gene3D" id="3.30.40.10">
    <property type="entry name" value="Zinc/RING finger domain, C3HC4 (zinc finger)"/>
    <property type="match status" value="1"/>
</dbReference>
<feature type="compositionally biased region" description="Polar residues" evidence="9">
    <location>
        <begin position="159"/>
        <end position="170"/>
    </location>
</feature>
<feature type="domain" description="RING-type" evidence="10">
    <location>
        <begin position="245"/>
        <end position="468"/>
    </location>
</feature>
<keyword evidence="4" id="KW-0479">Metal-binding</keyword>
<protein>
    <recommendedName>
        <fullName evidence="2">RBR-type E3 ubiquitin transferase</fullName>
        <ecNumber evidence="2">2.3.2.31</ecNumber>
    </recommendedName>
</protein>
<evidence type="ECO:0000256" key="2">
    <source>
        <dbReference type="ARBA" id="ARBA00012251"/>
    </source>
</evidence>
<feature type="compositionally biased region" description="Polar residues" evidence="9">
    <location>
        <begin position="204"/>
        <end position="213"/>
    </location>
</feature>
<dbReference type="EC" id="2.3.2.31" evidence="2"/>
<dbReference type="EMBL" id="CAJVRM010000726">
    <property type="protein sequence ID" value="CAG8983461.1"/>
    <property type="molecule type" value="Genomic_DNA"/>
</dbReference>
<dbReference type="GO" id="GO:0061630">
    <property type="term" value="F:ubiquitin protein ligase activity"/>
    <property type="evidence" value="ECO:0007669"/>
    <property type="project" value="UniProtKB-EC"/>
</dbReference>
<name>A0A9N9QDF0_9HELO</name>
<reference evidence="11" key="1">
    <citation type="submission" date="2021-07" db="EMBL/GenBank/DDBJ databases">
        <authorList>
            <person name="Durling M."/>
        </authorList>
    </citation>
    <scope>NUCLEOTIDE SEQUENCE</scope>
</reference>
<sequence>MASNNGQRLAVFGLSMSEHHTLQMQQILRSCQVDLPPVPGSRAALFLALFNLAKDLDEEESQAIEAWIKNGGLFPTPERFIPVPKSAEPSEPADVDEEEDGDLQDGSQDEDADDSEQGDEREEWQQYDERAFNQAHGAFANDENEGRNFHGMGHRIEGPTQNNSNGTETTIRNEEASESSSELSLPYGDDHEPIDPFETREVIESSTPNTVVDTRSRVHRGGVDEDTDDEREAEASGSSTPTSEEELECGICYANYPISDFAPEKITSTCAHDHHNRSCLLCVKQSIASTLSQGTLHRLNCVWCPEIFSKEEVKKYGSEESYARYEYLLLLANPSITMCLNPHCCSGQVHTDTDNPRMVCKECTFAICALHKIPWHENQTCAEFERSSTAIQRLEEAEATAKLLASDESKICPSCGEGITKIDGCDHLSCRCGKDWCFLCLADWGNIMRIGDSAHALSCPYNPNHQGSLRSLHRNTNTMNNLRAQNLTNLIHGGPISSELAEARFEWRQRQNAKMRVEAREAAEKRLREMEASKGPSEKKKEEAARKKRKVNLLPAWEEGGVRKRAF</sequence>
<keyword evidence="5" id="KW-0677">Repeat</keyword>
<feature type="compositionally biased region" description="Basic and acidic residues" evidence="9">
    <location>
        <begin position="519"/>
        <end position="545"/>
    </location>
</feature>
<feature type="region of interest" description="Disordered" evidence="9">
    <location>
        <begin position="519"/>
        <end position="550"/>
    </location>
</feature>
<proteinExistence type="predicted"/>